<evidence type="ECO:0000256" key="6">
    <source>
        <dbReference type="SAM" id="SignalP"/>
    </source>
</evidence>
<dbReference type="InterPro" id="IPR034122">
    <property type="entry name" value="Retropepsin-like_bacterial"/>
</dbReference>
<evidence type="ECO:0000256" key="4">
    <source>
        <dbReference type="ARBA" id="ARBA00022801"/>
    </source>
</evidence>
<dbReference type="KEGG" id="mlir:LPB04_08860"/>
<keyword evidence="4" id="KW-0378">Hydrolase</keyword>
<evidence type="ECO:0000256" key="3">
    <source>
        <dbReference type="ARBA" id="ARBA00022750"/>
    </source>
</evidence>
<dbReference type="Pfam" id="PF08238">
    <property type="entry name" value="Sel1"/>
    <property type="match status" value="1"/>
</dbReference>
<evidence type="ECO:0000256" key="2">
    <source>
        <dbReference type="ARBA" id="ARBA00022670"/>
    </source>
</evidence>
<dbReference type="Pfam" id="PF13975">
    <property type="entry name" value="gag-asp_proteas"/>
    <property type="match status" value="1"/>
</dbReference>
<dbReference type="AlphaFoldDB" id="A0A7L9UAT2"/>
<dbReference type="PROSITE" id="PS00141">
    <property type="entry name" value="ASP_PROTEASE"/>
    <property type="match status" value="1"/>
</dbReference>
<feature type="region of interest" description="Disordered" evidence="5">
    <location>
        <begin position="499"/>
        <end position="527"/>
    </location>
</feature>
<dbReference type="SUPFAM" id="SSF50630">
    <property type="entry name" value="Acid proteases"/>
    <property type="match status" value="2"/>
</dbReference>
<dbReference type="EMBL" id="CP062941">
    <property type="protein sequence ID" value="QOL51352.1"/>
    <property type="molecule type" value="Genomic_DNA"/>
</dbReference>
<dbReference type="InterPro" id="IPR001969">
    <property type="entry name" value="Aspartic_peptidase_AS"/>
</dbReference>
<protein>
    <submittedName>
        <fullName evidence="7">Aspartyl protease family protein</fullName>
    </submittedName>
</protein>
<dbReference type="GO" id="GO:0004190">
    <property type="term" value="F:aspartic-type endopeptidase activity"/>
    <property type="evidence" value="ECO:0007669"/>
    <property type="project" value="UniProtKB-KW"/>
</dbReference>
<dbReference type="InterPro" id="IPR021109">
    <property type="entry name" value="Peptidase_aspartic_dom_sf"/>
</dbReference>
<dbReference type="SUPFAM" id="SSF81901">
    <property type="entry name" value="HCP-like"/>
    <property type="match status" value="1"/>
</dbReference>
<reference evidence="7 8" key="1">
    <citation type="submission" date="2020-10" db="EMBL/GenBank/DDBJ databases">
        <title>Genome sequencing of Massilia sp. LPB0304.</title>
        <authorList>
            <person name="Kim J."/>
        </authorList>
    </citation>
    <scope>NUCLEOTIDE SEQUENCE [LARGE SCALE GENOMIC DNA]</scope>
    <source>
        <strain evidence="7 8">LPB0304</strain>
    </source>
</reference>
<feature type="chain" id="PRO_5032984038" evidence="6">
    <location>
        <begin position="25"/>
        <end position="527"/>
    </location>
</feature>
<organism evidence="7 8">
    <name type="scientific">Massilia litorea</name>
    <dbReference type="NCBI Taxonomy" id="2769491"/>
    <lineage>
        <taxon>Bacteria</taxon>
        <taxon>Pseudomonadati</taxon>
        <taxon>Pseudomonadota</taxon>
        <taxon>Betaproteobacteria</taxon>
        <taxon>Burkholderiales</taxon>
        <taxon>Oxalobacteraceae</taxon>
        <taxon>Telluria group</taxon>
        <taxon>Massilia</taxon>
    </lineage>
</organism>
<gene>
    <name evidence="7" type="ORF">LPB04_08860</name>
</gene>
<dbReference type="GO" id="GO:0006508">
    <property type="term" value="P:proteolysis"/>
    <property type="evidence" value="ECO:0007669"/>
    <property type="project" value="UniProtKB-KW"/>
</dbReference>
<dbReference type="SMART" id="SM00671">
    <property type="entry name" value="SEL1"/>
    <property type="match status" value="1"/>
</dbReference>
<proteinExistence type="inferred from homology"/>
<dbReference type="RefSeq" id="WP_193688327.1">
    <property type="nucleotide sequence ID" value="NZ_CP062941.1"/>
</dbReference>
<dbReference type="Gene3D" id="2.40.70.10">
    <property type="entry name" value="Acid Proteases"/>
    <property type="match status" value="2"/>
</dbReference>
<dbReference type="Pfam" id="PF13650">
    <property type="entry name" value="Asp_protease_2"/>
    <property type="match status" value="1"/>
</dbReference>
<evidence type="ECO:0000313" key="8">
    <source>
        <dbReference type="Proteomes" id="UP000593875"/>
    </source>
</evidence>
<evidence type="ECO:0000256" key="5">
    <source>
        <dbReference type="SAM" id="MobiDB-lite"/>
    </source>
</evidence>
<evidence type="ECO:0000313" key="7">
    <source>
        <dbReference type="EMBL" id="QOL51352.1"/>
    </source>
</evidence>
<comment type="similarity">
    <text evidence="1">Belongs to the DDI1 family.</text>
</comment>
<dbReference type="Proteomes" id="UP000593875">
    <property type="component" value="Chromosome"/>
</dbReference>
<feature type="signal peptide" evidence="6">
    <location>
        <begin position="1"/>
        <end position="24"/>
    </location>
</feature>
<dbReference type="PANTHER" id="PTHR12917:SF1">
    <property type="entry name" value="AT13091P"/>
    <property type="match status" value="1"/>
</dbReference>
<dbReference type="InterPro" id="IPR011990">
    <property type="entry name" value="TPR-like_helical_dom_sf"/>
</dbReference>
<keyword evidence="3" id="KW-0064">Aspartyl protease</keyword>
<evidence type="ECO:0000256" key="1">
    <source>
        <dbReference type="ARBA" id="ARBA00009136"/>
    </source>
</evidence>
<keyword evidence="2 7" id="KW-0645">Protease</keyword>
<keyword evidence="6" id="KW-0732">Signal</keyword>
<keyword evidence="8" id="KW-1185">Reference proteome</keyword>
<dbReference type="CDD" id="cd05483">
    <property type="entry name" value="retropepsin_like_bacteria"/>
    <property type="match status" value="1"/>
</dbReference>
<sequence length="527" mass="56810">MNAYRHLLCSVLLASPLFSSFATAAEPGCKYVEVARLPLRYAGIGLDITTEGSINGTAATMIVDTGSFQTLLTRTATERRKLALRNTGESAYGIGGNAWIYQTRVDEFSIGPAKSGRTWLRVLTEFGTRPHYEALVGAPFLLQSDLEISLATKELKFFRPKNCGDHFLGYWDQNAVVLPFDKHMHAAANPHFTVVVNGVKLDAIIDSGASTSFVTLNAARRAGLALDAPELVRAGEATGVGTRKVARWRTTFKRFEIGDEVVHNAEVGVLDYEGTAEVLLGADFLRAHRVLFAMSQEKIYLSYIGGEPFGQRHTLEPWIQAEAEAGNADAQMALATYYMAGKLVPRDPALAAQWAEKAARAGNAEANILTGHKLLLESKYGEAVTRLRAGLDKLPTHHAAALDLYLARVRSGQAELARTELADARLANRDNEWPAPITDFYLGKLNAAQVLAAAAKDAKLSRDRSCQTVQAMGQWHSAHGDQAALPALAEQRTSLGCLNAAAGLPRPQSPQPPPQGRVSAGAGGALQ</sequence>
<accession>A0A7L9UAT2</accession>
<dbReference type="Gene3D" id="1.25.40.10">
    <property type="entry name" value="Tetratricopeptide repeat domain"/>
    <property type="match status" value="1"/>
</dbReference>
<dbReference type="PANTHER" id="PTHR12917">
    <property type="entry name" value="ASPARTYL PROTEASE DDI-RELATED"/>
    <property type="match status" value="1"/>
</dbReference>
<dbReference type="InterPro" id="IPR006597">
    <property type="entry name" value="Sel1-like"/>
</dbReference>
<name>A0A7L9UAT2_9BURK</name>